<dbReference type="GO" id="GO:0005814">
    <property type="term" value="C:centriole"/>
    <property type="evidence" value="ECO:0007669"/>
    <property type="project" value="TreeGrafter"/>
</dbReference>
<dbReference type="OrthoDB" id="10673105at2759"/>
<reference evidence="2" key="1">
    <citation type="submission" date="2016-10" db="EMBL/GenBank/DDBJ databases">
        <authorList>
            <person name="Benchimol M."/>
            <person name="Almeida L.G."/>
            <person name="Vasconcelos A.T."/>
            <person name="Perreira-Neves A."/>
            <person name="Rosa I.A."/>
            <person name="Tasca T."/>
            <person name="Bogo M.R."/>
            <person name="de Souza W."/>
        </authorList>
    </citation>
    <scope>NUCLEOTIDE SEQUENCE [LARGE SCALE GENOMIC DNA]</scope>
    <source>
        <strain evidence="2">K</strain>
    </source>
</reference>
<evidence type="ECO:0000313" key="3">
    <source>
        <dbReference type="Proteomes" id="UP000179807"/>
    </source>
</evidence>
<dbReference type="GO" id="GO:0005737">
    <property type="term" value="C:cytoplasm"/>
    <property type="evidence" value="ECO:0007669"/>
    <property type="project" value="TreeGrafter"/>
</dbReference>
<dbReference type="InterPro" id="IPR013783">
    <property type="entry name" value="Ig-like_fold"/>
</dbReference>
<dbReference type="GO" id="GO:0090307">
    <property type="term" value="P:mitotic spindle assembly"/>
    <property type="evidence" value="ECO:0007669"/>
    <property type="project" value="TreeGrafter"/>
</dbReference>
<keyword evidence="3" id="KW-1185">Reference proteome</keyword>
<evidence type="ECO:0000256" key="1">
    <source>
        <dbReference type="SAM" id="MobiDB-lite"/>
    </source>
</evidence>
<dbReference type="GO" id="GO:0051298">
    <property type="term" value="P:centrosome duplication"/>
    <property type="evidence" value="ECO:0007669"/>
    <property type="project" value="InterPro"/>
</dbReference>
<dbReference type="GO" id="GO:0090222">
    <property type="term" value="P:centrosome-templated microtubule nucleation"/>
    <property type="evidence" value="ECO:0007669"/>
    <property type="project" value="InterPro"/>
</dbReference>
<comment type="caution">
    <text evidence="2">The sequence shown here is derived from an EMBL/GenBank/DDBJ whole genome shotgun (WGS) entry which is preliminary data.</text>
</comment>
<dbReference type="PANTHER" id="PTHR16029">
    <property type="entry name" value="CENTROSOMAL PROTEIN OF 192 KDA"/>
    <property type="match status" value="1"/>
</dbReference>
<feature type="compositionally biased region" description="Basic and acidic residues" evidence="1">
    <location>
        <begin position="630"/>
        <end position="640"/>
    </location>
</feature>
<feature type="compositionally biased region" description="Basic residues" evidence="1">
    <location>
        <begin position="766"/>
        <end position="775"/>
    </location>
</feature>
<dbReference type="GO" id="GO:0019901">
    <property type="term" value="F:protein kinase binding"/>
    <property type="evidence" value="ECO:0007669"/>
    <property type="project" value="TreeGrafter"/>
</dbReference>
<proteinExistence type="predicted"/>
<dbReference type="PANTHER" id="PTHR16029:SF11">
    <property type="entry name" value="CENTROSOMAL PROTEIN OF 192 KDA"/>
    <property type="match status" value="1"/>
</dbReference>
<dbReference type="InterPro" id="IPR039103">
    <property type="entry name" value="Spd-2/CEP192"/>
</dbReference>
<protein>
    <recommendedName>
        <fullName evidence="4">Abnormal spindle-like microcephaly-associated protein ASH domain-containing protein</fullName>
    </recommendedName>
</protein>
<feature type="compositionally biased region" description="Basic and acidic residues" evidence="1">
    <location>
        <begin position="749"/>
        <end position="758"/>
    </location>
</feature>
<dbReference type="GO" id="GO:0000242">
    <property type="term" value="C:pericentriolar material"/>
    <property type="evidence" value="ECO:0007669"/>
    <property type="project" value="TreeGrafter"/>
</dbReference>
<organism evidence="2 3">
    <name type="scientific">Tritrichomonas foetus</name>
    <dbReference type="NCBI Taxonomy" id="1144522"/>
    <lineage>
        <taxon>Eukaryota</taxon>
        <taxon>Metamonada</taxon>
        <taxon>Parabasalia</taxon>
        <taxon>Tritrichomonadida</taxon>
        <taxon>Tritrichomonadidae</taxon>
        <taxon>Tritrichomonas</taxon>
    </lineage>
</organism>
<feature type="region of interest" description="Disordered" evidence="1">
    <location>
        <begin position="719"/>
        <end position="775"/>
    </location>
</feature>
<dbReference type="GO" id="GO:0071539">
    <property type="term" value="P:protein localization to centrosome"/>
    <property type="evidence" value="ECO:0007669"/>
    <property type="project" value="InterPro"/>
</dbReference>
<dbReference type="GeneID" id="94831814"/>
<dbReference type="Gene3D" id="2.60.40.10">
    <property type="entry name" value="Immunoglobulins"/>
    <property type="match status" value="3"/>
</dbReference>
<feature type="compositionally biased region" description="Polar residues" evidence="1">
    <location>
        <begin position="729"/>
        <end position="741"/>
    </location>
</feature>
<dbReference type="RefSeq" id="XP_068369511.1">
    <property type="nucleotide sequence ID" value="XM_068497110.1"/>
</dbReference>
<accession>A0A1J4KYQ0</accession>
<evidence type="ECO:0008006" key="4">
    <source>
        <dbReference type="Google" id="ProtNLM"/>
    </source>
</evidence>
<dbReference type="Proteomes" id="UP000179807">
    <property type="component" value="Unassembled WGS sequence"/>
</dbReference>
<feature type="region of interest" description="Disordered" evidence="1">
    <location>
        <begin position="837"/>
        <end position="858"/>
    </location>
</feature>
<name>A0A1J4KYQ0_9EUKA</name>
<dbReference type="EMBL" id="MLAK01000112">
    <property type="protein sequence ID" value="OHT16375.1"/>
    <property type="molecule type" value="Genomic_DNA"/>
</dbReference>
<gene>
    <name evidence="2" type="ORF">TRFO_13220</name>
</gene>
<sequence>MSSISISDDNIIDNIKPINSLDCPKSISSDEVEEFFQNISLIQNKSMAKSETQYISKISLPDVAIYPTVIHFNTTYPNKTLQSKIIVSNGGTQTEIFSISLKGDPEFSVSTRRLSLSAGETKSLIVSFSPKKVSLFNSSLILEGRTSIVAPITGHCITSPLEYPLINSASWCFPMKKTEKLISFSNNSLSEPLSVILTTNCAAFKISPHTFDIPPSSACDVKFLFDPNCQTSEMPTVSIQCAQSGDSVTIPFVIAPKRETIVVDFGTISVGRKTTQTLKLKYPQMPPVLQWPFSIENISENGMPQKEMIFTFAAREVGNFRSKFPITDFDLEFKASSVDPPYRMNISSHFPIRPLKIQNTSNSMINLAFSISPIDYVADPEEVDLRPNQVSEIRVMPINRSLSGFNDSLFKSNMSNNLNENITLKIVWATSDGKRVADEYELPMNQAISAIDIENESSYLNKNDRIMNGRSRTEISADDFEITSSSGVKSKLKVKVKDNIQSAHKIERNIKKEKKIIYHNGENNMSNIKQKNTNLNSNVLHSSLEYDDEEEESKYIIQSKNRSNNTFLSKNNRKMKVEKIITQRNQVNSDSFDYYDEENNTNQNNEKKSLKSPSKPQIILSSDSSYSDEEIYRRPLRDKITASNTSKTDKETRYSHTGPPSDNEEPMRTIVSTSKKKSNSNKKQNDYLENVQEEEFEEIENMITHHHSKQSRNMNHHAMKNNESHSSKHTNQTTSSRSPNRNVRKHNHSVNEDSDHFNVNKGSKINPKHHSKSYQKNKNIYINDDYDYDGDIANNSQSEIKQGQQNKTNIKRKYSDSYSDYDSEDNIIMARRQRGQLSKGLKSQTTEHNHDYENFNNKSINSKKTEKNIIYKDTDSETVSQSKTISSTMKIIEEFKTQNTQTNTIGNGLKNLASQTQDGESSFERNMYNRQNHDSSYLTTNSSISQTKSDLETQTFIQTSNIKVPTIAPIHSTRAVSFSTDLTQLSHNSSRIIPTSASFSFIPFFGVSGRHPSRFDITINTDYEIEIEAPQWISLPAFIEPNQPISMIASSLPSSTIQSTFSVHSESGDITLPIMAYRGSSNIIFNSEIDMIEISEEQYTAAMVVKNTGDRAGFIAFTLPETLSVDLRVSPSVAIIKPKSNIQVKFLVTTNKNEFTFPVVTYFGDEIVRQLHATLSPNDFFATSFNEIEIENEIYAFENVIHDCKPRDILKVFKQTSNTSKLVFKSPQKSFGLSKVTVSPSILEFIGNEEGRVSLLNLSPETLSFSVSSTSNEVSFSPRMGIAQPYGEIIITVSLDRPIDSLLVINIGKEVIKVPLKQLASTNVHYKSSKRNRNIGDFSASNDHFEFDCVNIGNSKAVNLILINNEDYTMDLSLNSDNPAFYCEKVVSIHGNSKVSVNIDFCPKETGIFNGNLIVQNDESKICITLSGEGINDSESVNSFVNHPLEFPVCQPGTIRRAQLRVSNRTDCYAKVTAKVTPPFHCPYPQFEIEPYSYVLVPVRFIPKEPGDFVGAAEFHSSTGALTVIDLVGSCVNAS</sequence>
<feature type="region of interest" description="Disordered" evidence="1">
    <location>
        <begin position="591"/>
        <end position="686"/>
    </location>
</feature>
<evidence type="ECO:0000313" key="2">
    <source>
        <dbReference type="EMBL" id="OHT16375.1"/>
    </source>
</evidence>
<dbReference type="VEuPathDB" id="TrichDB:TRFO_13220"/>